<organism evidence="2 3">
    <name type="scientific">Leptolyngbya boryana NIES-2135</name>
    <dbReference type="NCBI Taxonomy" id="1973484"/>
    <lineage>
        <taxon>Bacteria</taxon>
        <taxon>Bacillati</taxon>
        <taxon>Cyanobacteriota</taxon>
        <taxon>Cyanophyceae</taxon>
        <taxon>Leptolyngbyales</taxon>
        <taxon>Leptolyngbyaceae</taxon>
        <taxon>Leptolyngbya group</taxon>
        <taxon>Leptolyngbya</taxon>
    </lineage>
</organism>
<dbReference type="AlphaFoldDB" id="A0A1Z4JKT3"/>
<gene>
    <name evidence="2" type="ORF">NIES2135_41480</name>
</gene>
<sequence>MTVTLKSQFRHAVLKATALLSITVPLLMLSAPEAAQADAPQAQCTQALGINICANLQPAAYELYAQSNNITSERTLLPPEGGCPVFTINAPSGRFRVEGCFKLGSPATLEGAVTRIGTTQQQAFSLNLPDGHFLGDDRHLGEKGYAYYLDGVQVATEPKWSRQDAITHLELAKKTYPNRKGEGYFDGRKLGYELFWDGVRVGFEPSWSIAQAINNLQYNKKAYPEKRVEGMLNGQKLEYELFWNGVRVGFEPGWTKQQAIDNLRWNKQTYPNKNVTGLFNGELIVFQRPATRPPVVRPSSV</sequence>
<evidence type="ECO:0000313" key="2">
    <source>
        <dbReference type="EMBL" id="BAY57283.1"/>
    </source>
</evidence>
<keyword evidence="3" id="KW-1185">Reference proteome</keyword>
<evidence type="ECO:0000313" key="3">
    <source>
        <dbReference type="Proteomes" id="UP000217895"/>
    </source>
</evidence>
<proteinExistence type="predicted"/>
<evidence type="ECO:0008006" key="4">
    <source>
        <dbReference type="Google" id="ProtNLM"/>
    </source>
</evidence>
<evidence type="ECO:0000256" key="1">
    <source>
        <dbReference type="SAM" id="SignalP"/>
    </source>
</evidence>
<dbReference type="Proteomes" id="UP000217895">
    <property type="component" value="Chromosome"/>
</dbReference>
<accession>A0A1Z4JKT3</accession>
<keyword evidence="1" id="KW-0732">Signal</keyword>
<feature type="chain" id="PRO_5011114118" description="MORN repeat-containing protein" evidence="1">
    <location>
        <begin position="38"/>
        <end position="301"/>
    </location>
</feature>
<feature type="signal peptide" evidence="1">
    <location>
        <begin position="1"/>
        <end position="37"/>
    </location>
</feature>
<reference evidence="2 3" key="1">
    <citation type="submission" date="2017-06" db="EMBL/GenBank/DDBJ databases">
        <title>Genome sequencing of cyanobaciteial culture collection at National Institute for Environmental Studies (NIES).</title>
        <authorList>
            <person name="Hirose Y."/>
            <person name="Shimura Y."/>
            <person name="Fujisawa T."/>
            <person name="Nakamura Y."/>
            <person name="Kawachi M."/>
        </authorList>
    </citation>
    <scope>NUCLEOTIDE SEQUENCE [LARGE SCALE GENOMIC DNA]</scope>
    <source>
        <strain evidence="2 3">NIES-2135</strain>
    </source>
</reference>
<name>A0A1Z4JKT3_LEPBY</name>
<dbReference type="EMBL" id="AP018203">
    <property type="protein sequence ID" value="BAY57283.1"/>
    <property type="molecule type" value="Genomic_DNA"/>
</dbReference>
<protein>
    <recommendedName>
        <fullName evidence="4">MORN repeat-containing protein</fullName>
    </recommendedName>
</protein>